<feature type="coiled-coil region" evidence="1">
    <location>
        <begin position="473"/>
        <end position="500"/>
    </location>
</feature>
<feature type="region of interest" description="Disordered" evidence="2">
    <location>
        <begin position="210"/>
        <end position="251"/>
    </location>
</feature>
<dbReference type="PANTHER" id="PTHR23347:SF5">
    <property type="entry name" value="HARMONIN-BINDING PROTEIN USHBP1"/>
    <property type="match status" value="1"/>
</dbReference>
<feature type="compositionally biased region" description="Polar residues" evidence="2">
    <location>
        <begin position="89"/>
        <end position="98"/>
    </location>
</feature>
<feature type="compositionally biased region" description="Low complexity" evidence="2">
    <location>
        <begin position="32"/>
        <end position="42"/>
    </location>
</feature>
<dbReference type="AlphaFoldDB" id="A0A8C5KE85"/>
<evidence type="ECO:0000313" key="5">
    <source>
        <dbReference type="Proteomes" id="UP000694385"/>
    </source>
</evidence>
<dbReference type="PANTHER" id="PTHR23347">
    <property type="entry name" value="COLORECTAL MUTANT CANCER PROTEIN MCC PROTEIN -RELATED"/>
    <property type="match status" value="1"/>
</dbReference>
<evidence type="ECO:0000313" key="4">
    <source>
        <dbReference type="Ensembl" id="ENSJJAP00000007727.1"/>
    </source>
</evidence>
<dbReference type="Proteomes" id="UP000694385">
    <property type="component" value="Unassembled WGS sequence"/>
</dbReference>
<dbReference type="Pfam" id="PF10506">
    <property type="entry name" value="USHBP1_PDZ-bd"/>
    <property type="match status" value="1"/>
</dbReference>
<sequence>SAWATRPRSRRGRHPPPGELDPVAESSEEAEAAGGSSKATSELSQDCLGQEPTKEDAAMGPRKDLAPSTQEQHQPALEAHQTPEAPPQDGNTVPTRNATPDMFETLQQALSSLEATAAACHHHSRSCSRLIEAEGRNEGGPGPVGKQEWAGHGQLEAARLSEKNTWLRLALGSREEELVRTQVSLQAAQAETETLQRQVQELQDSLMQLEASSPPCHSQARGRGSDSSSSGAEREAWETQDSPGPHPLLRHLQSDSSTQIVQCLPTQAPAPEMHPMEDQMKQLRGNIEKLKCFNRLLLAVLQGYKGRCEGLSMQLGQREAEVTALRLALQYSENCEEAYGVLLALREAGSEAKDKGTTHNLQAAEKEATRLLTEKEAAMNRVTPQPSPEGSSVDKPTPQELAAELQGYVQHLLECRALVKIPPEPGPTTTPWPTMPHAEAMVQNILETQTGPALPRLEKSQIQQDLVATRESLADLMLQLQLVQREKRGLELREAALRAQGPAHVLLLEQFQWERAHLGAGGGVSSDGDSSRDGSSEDEEDWGPPALPGGPSGIDKGQMGKVQHIENLSQELAASLTRAEDLLEQLHCLRQQLEQVAQKGRARCIQSAELNRELCKAHSALVLAFRAAHKKQEEQRWKLEQQVAQLQAQQVVELGVLEATIKALEKPGAMHSPPQLGETFL</sequence>
<reference evidence="4" key="2">
    <citation type="submission" date="2025-09" db="UniProtKB">
        <authorList>
            <consortium name="Ensembl"/>
        </authorList>
    </citation>
    <scope>IDENTIFICATION</scope>
</reference>
<dbReference type="InterPro" id="IPR019536">
    <property type="entry name" value="USHBP1_PDZ-bd"/>
</dbReference>
<evidence type="ECO:0000256" key="1">
    <source>
        <dbReference type="SAM" id="Coils"/>
    </source>
</evidence>
<evidence type="ECO:0000259" key="3">
    <source>
        <dbReference type="Pfam" id="PF10506"/>
    </source>
</evidence>
<protein>
    <submittedName>
        <fullName evidence="4">USH1 protein network component harmonin binding protein 1</fullName>
    </submittedName>
</protein>
<reference evidence="4" key="1">
    <citation type="submission" date="2025-08" db="UniProtKB">
        <authorList>
            <consortium name="Ensembl"/>
        </authorList>
    </citation>
    <scope>IDENTIFICATION</scope>
</reference>
<keyword evidence="5" id="KW-1185">Reference proteome</keyword>
<feature type="region of interest" description="Disordered" evidence="2">
    <location>
        <begin position="519"/>
        <end position="558"/>
    </location>
</feature>
<feature type="region of interest" description="Disordered" evidence="2">
    <location>
        <begin position="377"/>
        <end position="396"/>
    </location>
</feature>
<feature type="region of interest" description="Disordered" evidence="2">
    <location>
        <begin position="1"/>
        <end position="98"/>
    </location>
</feature>
<feature type="coiled-coil region" evidence="1">
    <location>
        <begin position="565"/>
        <end position="599"/>
    </location>
</feature>
<name>A0A8C5KE85_JACJA</name>
<feature type="domain" description="Harmonin-binding protein USHBP1 PDZ-binding" evidence="3">
    <location>
        <begin position="282"/>
        <end position="345"/>
    </location>
</feature>
<dbReference type="Ensembl" id="ENSJJAT00000014146.1">
    <property type="protein sequence ID" value="ENSJJAP00000007727.1"/>
    <property type="gene ID" value="ENSJJAG00000012065.1"/>
</dbReference>
<gene>
    <name evidence="4" type="primary">Ushbp1</name>
</gene>
<keyword evidence="1" id="KW-0175">Coiled coil</keyword>
<feature type="compositionally biased region" description="Low complexity" evidence="2">
    <location>
        <begin position="218"/>
        <end position="231"/>
    </location>
</feature>
<dbReference type="GeneTree" id="ENSGT00530000063974"/>
<dbReference type="GO" id="GO:0030165">
    <property type="term" value="F:PDZ domain binding"/>
    <property type="evidence" value="ECO:0007669"/>
    <property type="project" value="Ensembl"/>
</dbReference>
<proteinExistence type="predicted"/>
<dbReference type="OMA" id="RELCKAH"/>
<dbReference type="InterPro" id="IPR040171">
    <property type="entry name" value="USBP1-like"/>
</dbReference>
<evidence type="ECO:0000256" key="2">
    <source>
        <dbReference type="SAM" id="MobiDB-lite"/>
    </source>
</evidence>
<accession>A0A8C5KE85</accession>
<feature type="compositionally biased region" description="Basic and acidic residues" evidence="2">
    <location>
        <begin position="52"/>
        <end position="65"/>
    </location>
</feature>
<organism evidence="4 5">
    <name type="scientific">Jaculus jaculus</name>
    <name type="common">Lesser Egyptian jerboa</name>
    <dbReference type="NCBI Taxonomy" id="51337"/>
    <lineage>
        <taxon>Eukaryota</taxon>
        <taxon>Metazoa</taxon>
        <taxon>Chordata</taxon>
        <taxon>Craniata</taxon>
        <taxon>Vertebrata</taxon>
        <taxon>Euteleostomi</taxon>
        <taxon>Mammalia</taxon>
        <taxon>Eutheria</taxon>
        <taxon>Euarchontoglires</taxon>
        <taxon>Glires</taxon>
        <taxon>Rodentia</taxon>
        <taxon>Myomorpha</taxon>
        <taxon>Dipodoidea</taxon>
        <taxon>Dipodidae</taxon>
        <taxon>Dipodinae</taxon>
        <taxon>Jaculus</taxon>
    </lineage>
</organism>